<evidence type="ECO:0000313" key="2">
    <source>
        <dbReference type="Proteomes" id="UP000011115"/>
    </source>
</evidence>
<name>M1DTB8_SOLTU</name>
<reference evidence="1" key="2">
    <citation type="submission" date="2015-06" db="UniProtKB">
        <authorList>
            <consortium name="EnsemblPlants"/>
        </authorList>
    </citation>
    <scope>IDENTIFICATION</scope>
    <source>
        <strain evidence="1">DM1-3 516 R44</strain>
    </source>
</reference>
<accession>M1DTB8</accession>
<dbReference type="PaxDb" id="4113-PGSC0003DMT400094065"/>
<dbReference type="AlphaFoldDB" id="M1DTB8"/>
<dbReference type="Gramene" id="PGSC0003DMT400094065">
    <property type="protein sequence ID" value="PGSC0003DMT400094065"/>
    <property type="gene ID" value="PGSC0003DMG400043636"/>
</dbReference>
<dbReference type="Proteomes" id="UP000011115">
    <property type="component" value="Unassembled WGS sequence"/>
</dbReference>
<proteinExistence type="predicted"/>
<organism evidence="1 2">
    <name type="scientific">Solanum tuberosum</name>
    <name type="common">Potato</name>
    <dbReference type="NCBI Taxonomy" id="4113"/>
    <lineage>
        <taxon>Eukaryota</taxon>
        <taxon>Viridiplantae</taxon>
        <taxon>Streptophyta</taxon>
        <taxon>Embryophyta</taxon>
        <taxon>Tracheophyta</taxon>
        <taxon>Spermatophyta</taxon>
        <taxon>Magnoliopsida</taxon>
        <taxon>eudicotyledons</taxon>
        <taxon>Gunneridae</taxon>
        <taxon>Pentapetalae</taxon>
        <taxon>asterids</taxon>
        <taxon>lamiids</taxon>
        <taxon>Solanales</taxon>
        <taxon>Solanaceae</taxon>
        <taxon>Solanoideae</taxon>
        <taxon>Solaneae</taxon>
        <taxon>Solanum</taxon>
    </lineage>
</organism>
<sequence length="124" mass="14926">MAEHPYFTRSKDPKDFFSNRSLSKGKEKVVENDENTNLIEMIVNDPIIAERNKLIAQLFQQIDEMRAEMYKTRDLTNLPIIHSYSKQRKVSTPFSYFKSNIRTYSKQFIHRYDFKTFHHRPNHP</sequence>
<keyword evidence="2" id="KW-1185">Reference proteome</keyword>
<dbReference type="HOGENOM" id="CLU_165090_0_0_1"/>
<reference evidence="2" key="1">
    <citation type="journal article" date="2011" name="Nature">
        <title>Genome sequence and analysis of the tuber crop potato.</title>
        <authorList>
            <consortium name="The Potato Genome Sequencing Consortium"/>
        </authorList>
    </citation>
    <scope>NUCLEOTIDE SEQUENCE [LARGE SCALE GENOMIC DNA]</scope>
    <source>
        <strain evidence="2">cv. DM1-3 516 R44</strain>
    </source>
</reference>
<protein>
    <submittedName>
        <fullName evidence="1">Uncharacterized protein</fullName>
    </submittedName>
</protein>
<evidence type="ECO:0000313" key="1">
    <source>
        <dbReference type="EnsemblPlants" id="PGSC0003DMT400094065"/>
    </source>
</evidence>
<dbReference type="InParanoid" id="M1DTB8"/>
<dbReference type="EnsemblPlants" id="PGSC0003DMT400094065">
    <property type="protein sequence ID" value="PGSC0003DMT400094065"/>
    <property type="gene ID" value="PGSC0003DMG400043636"/>
</dbReference>